<feature type="transmembrane region" description="Helical" evidence="7">
    <location>
        <begin position="248"/>
        <end position="272"/>
    </location>
</feature>
<comment type="subcellular location">
    <subcellularLocation>
        <location evidence="1">Cell membrane</location>
        <topology evidence="1">Multi-pass membrane protein</topology>
    </subcellularLocation>
</comment>
<comment type="similarity">
    <text evidence="2">Belongs to the resistance-nodulation-cell division (RND) (TC 2.A.6) family. MmpL subfamily.</text>
</comment>
<feature type="transmembrane region" description="Helical" evidence="7">
    <location>
        <begin position="148"/>
        <end position="166"/>
    </location>
</feature>
<dbReference type="PANTHER" id="PTHR33406:SF6">
    <property type="entry name" value="MEMBRANE PROTEIN YDGH-RELATED"/>
    <property type="match status" value="1"/>
</dbReference>
<evidence type="ECO:0000313" key="10">
    <source>
        <dbReference type="Proteomes" id="UP000546162"/>
    </source>
</evidence>
<dbReference type="InterPro" id="IPR050545">
    <property type="entry name" value="Mycobact_MmpL"/>
</dbReference>
<evidence type="ECO:0000256" key="1">
    <source>
        <dbReference type="ARBA" id="ARBA00004651"/>
    </source>
</evidence>
<dbReference type="PROSITE" id="PS50156">
    <property type="entry name" value="SSD"/>
    <property type="match status" value="2"/>
</dbReference>
<evidence type="ECO:0000313" key="9">
    <source>
        <dbReference type="EMBL" id="MBB4740714.1"/>
    </source>
</evidence>
<dbReference type="SUPFAM" id="SSF82866">
    <property type="entry name" value="Multidrug efflux transporter AcrB transmembrane domain"/>
    <property type="match status" value="2"/>
</dbReference>
<keyword evidence="10" id="KW-1185">Reference proteome</keyword>
<evidence type="ECO:0000256" key="2">
    <source>
        <dbReference type="ARBA" id="ARBA00010157"/>
    </source>
</evidence>
<dbReference type="AlphaFoldDB" id="A0A7W7GYN8"/>
<reference evidence="9 10" key="1">
    <citation type="submission" date="2020-08" db="EMBL/GenBank/DDBJ databases">
        <title>Sequencing the genomes of 1000 actinobacteria strains.</title>
        <authorList>
            <person name="Klenk H.-P."/>
        </authorList>
    </citation>
    <scope>NUCLEOTIDE SEQUENCE [LARGE SCALE GENOMIC DNA]</scope>
    <source>
        <strain evidence="9 10">DSM 45809</strain>
    </source>
</reference>
<dbReference type="RefSeq" id="WP_185041280.1">
    <property type="nucleotide sequence ID" value="NZ_BAABFG010000005.1"/>
</dbReference>
<dbReference type="Pfam" id="PF03176">
    <property type="entry name" value="MMPL"/>
    <property type="match status" value="2"/>
</dbReference>
<feature type="transmembrane region" description="Helical" evidence="7">
    <location>
        <begin position="173"/>
        <end position="195"/>
    </location>
</feature>
<dbReference type="Gene3D" id="1.20.1640.10">
    <property type="entry name" value="Multidrug efflux transporter AcrB transmembrane domain"/>
    <property type="match status" value="2"/>
</dbReference>
<evidence type="ECO:0000256" key="3">
    <source>
        <dbReference type="ARBA" id="ARBA00022475"/>
    </source>
</evidence>
<evidence type="ECO:0000256" key="7">
    <source>
        <dbReference type="SAM" id="Phobius"/>
    </source>
</evidence>
<evidence type="ECO:0000259" key="8">
    <source>
        <dbReference type="PROSITE" id="PS50156"/>
    </source>
</evidence>
<keyword evidence="3" id="KW-1003">Cell membrane</keyword>
<feature type="transmembrane region" description="Helical" evidence="7">
    <location>
        <begin position="576"/>
        <end position="603"/>
    </location>
</feature>
<keyword evidence="6 7" id="KW-0472">Membrane</keyword>
<dbReference type="GO" id="GO:0005886">
    <property type="term" value="C:plasma membrane"/>
    <property type="evidence" value="ECO:0007669"/>
    <property type="project" value="UniProtKB-SubCell"/>
</dbReference>
<protein>
    <submittedName>
        <fullName evidence="9">RND superfamily putative drug exporter</fullName>
    </submittedName>
</protein>
<dbReference type="InterPro" id="IPR004869">
    <property type="entry name" value="MMPL_dom"/>
</dbReference>
<gene>
    <name evidence="9" type="ORF">BJY16_004173</name>
</gene>
<evidence type="ECO:0000256" key="6">
    <source>
        <dbReference type="ARBA" id="ARBA00023136"/>
    </source>
</evidence>
<feature type="domain" description="SSD" evidence="8">
    <location>
        <begin position="513"/>
        <end position="634"/>
    </location>
</feature>
<feature type="transmembrane region" description="Helical" evidence="7">
    <location>
        <begin position="535"/>
        <end position="555"/>
    </location>
</feature>
<feature type="transmembrane region" description="Helical" evidence="7">
    <location>
        <begin position="609"/>
        <end position="636"/>
    </location>
</feature>
<dbReference type="Proteomes" id="UP000546162">
    <property type="component" value="Unassembled WGS sequence"/>
</dbReference>
<feature type="transmembrane region" description="Helical" evidence="7">
    <location>
        <begin position="482"/>
        <end position="501"/>
    </location>
</feature>
<keyword evidence="5 7" id="KW-1133">Transmembrane helix</keyword>
<organism evidence="9 10">
    <name type="scientific">Actinoplanes octamycinicus</name>
    <dbReference type="NCBI Taxonomy" id="135948"/>
    <lineage>
        <taxon>Bacteria</taxon>
        <taxon>Bacillati</taxon>
        <taxon>Actinomycetota</taxon>
        <taxon>Actinomycetes</taxon>
        <taxon>Micromonosporales</taxon>
        <taxon>Micromonosporaceae</taxon>
        <taxon>Actinoplanes</taxon>
    </lineage>
</organism>
<keyword evidence="4 7" id="KW-0812">Transmembrane</keyword>
<name>A0A7W7GYN8_9ACTN</name>
<feature type="transmembrane region" description="Helical" evidence="7">
    <location>
        <begin position="284"/>
        <end position="307"/>
    </location>
</feature>
<accession>A0A7W7GYN8</accession>
<dbReference type="EMBL" id="JACHNB010000001">
    <property type="protein sequence ID" value="MBB4740714.1"/>
    <property type="molecule type" value="Genomic_DNA"/>
</dbReference>
<dbReference type="InterPro" id="IPR000731">
    <property type="entry name" value="SSD"/>
</dbReference>
<evidence type="ECO:0000256" key="5">
    <source>
        <dbReference type="ARBA" id="ARBA00022989"/>
    </source>
</evidence>
<sequence>MRRAWASLLLALVLGGLVIGLSGSTRVTNEPTASLPSSAESTRVAQLQKQLPSGRTNAALIVVAKDGRALTDADLATVTPLGRPILSQDRKAAIVSVPLPAGLSSDEAIKQVADLRAEVRDGLPAGVTAQVTGGAGFTADLADSFTGANTRLLLVTVVVVAVLLLVTYRSPLLWLVPLAVVGLADRLSTGIIALISQHTSLPVSGSTTGIVTVLVFGAGTDYALLLISRYREELHGHEDRFEAMRRALRGAGPAIAASAGTVILSLLTLLLASLESNVSLGVTAAAGIAVAALFALLVLPAALVVCGRGLFWPFVPRVGQAGVEAEKGVWARVGRAVSRKPVAVTIASMIILGVLSAGALGTRLGLSQTEQFRVKSESVAGLETLSKYFPAGAASPTVVLTSPERAEAVLATVSGTEGVAQARIAEQTTDQASIQVILDAVPDTDESYDAIRALRAGLDGEALVGGSVATSLDTRDATRHDLRVIVPVILLVVLLVLVVLLRSLVAPLLLIGTVIISFLAALGAGSFLFDHALDNQVPLFSFLFLVALGVDYNIFLVTRAREEAGKRGTRDGMVHAVAVTGAVITSAGILLAAVFAVLGVLPVITLTQIGVIVMIGVLLDTLLVRTVLVPALATILGDRFWWPGRPQVTAPGGAVAPDREPVAAERS</sequence>
<feature type="domain" description="SSD" evidence="8">
    <location>
        <begin position="173"/>
        <end position="305"/>
    </location>
</feature>
<proteinExistence type="inferred from homology"/>
<evidence type="ECO:0000256" key="4">
    <source>
        <dbReference type="ARBA" id="ARBA00022692"/>
    </source>
</evidence>
<dbReference type="PANTHER" id="PTHR33406">
    <property type="entry name" value="MEMBRANE PROTEIN MJ1562-RELATED"/>
    <property type="match status" value="1"/>
</dbReference>
<comment type="caution">
    <text evidence="9">The sequence shown here is derived from an EMBL/GenBank/DDBJ whole genome shotgun (WGS) entry which is preliminary data.</text>
</comment>
<feature type="transmembrane region" description="Helical" evidence="7">
    <location>
        <begin position="342"/>
        <end position="360"/>
    </location>
</feature>
<feature type="transmembrane region" description="Helical" evidence="7">
    <location>
        <begin position="508"/>
        <end position="529"/>
    </location>
</feature>
<feature type="transmembrane region" description="Helical" evidence="7">
    <location>
        <begin position="207"/>
        <end position="227"/>
    </location>
</feature>